<dbReference type="Proteomes" id="UP001064048">
    <property type="component" value="Chromosome 9"/>
</dbReference>
<organism evidence="1 2">
    <name type="scientific">Choristoneura fumiferana</name>
    <name type="common">Spruce budworm moth</name>
    <name type="synonym">Archips fumiferana</name>
    <dbReference type="NCBI Taxonomy" id="7141"/>
    <lineage>
        <taxon>Eukaryota</taxon>
        <taxon>Metazoa</taxon>
        <taxon>Ecdysozoa</taxon>
        <taxon>Arthropoda</taxon>
        <taxon>Hexapoda</taxon>
        <taxon>Insecta</taxon>
        <taxon>Pterygota</taxon>
        <taxon>Neoptera</taxon>
        <taxon>Endopterygota</taxon>
        <taxon>Lepidoptera</taxon>
        <taxon>Glossata</taxon>
        <taxon>Ditrysia</taxon>
        <taxon>Tortricoidea</taxon>
        <taxon>Tortricidae</taxon>
        <taxon>Tortricinae</taxon>
        <taxon>Choristoneura</taxon>
    </lineage>
</organism>
<reference evidence="1 2" key="1">
    <citation type="journal article" date="2022" name="Genome Biol. Evol.">
        <title>The Spruce Budworm Genome: Reconstructing the Evolutionary History of Antifreeze Proteins.</title>
        <authorList>
            <person name="Beliveau C."/>
            <person name="Gagne P."/>
            <person name="Picq S."/>
            <person name="Vernygora O."/>
            <person name="Keeling C.I."/>
            <person name="Pinkney K."/>
            <person name="Doucet D."/>
            <person name="Wen F."/>
            <person name="Johnston J.S."/>
            <person name="Maaroufi H."/>
            <person name="Boyle B."/>
            <person name="Laroche J."/>
            <person name="Dewar K."/>
            <person name="Juretic N."/>
            <person name="Blackburn G."/>
            <person name="Nisole A."/>
            <person name="Brunet B."/>
            <person name="Brandao M."/>
            <person name="Lumley L."/>
            <person name="Duan J."/>
            <person name="Quan G."/>
            <person name="Lucarotti C.J."/>
            <person name="Roe A.D."/>
            <person name="Sperling F.A.H."/>
            <person name="Levesque R.C."/>
            <person name="Cusson M."/>
        </authorList>
    </citation>
    <scope>NUCLEOTIDE SEQUENCE [LARGE SCALE GENOMIC DNA]</scope>
    <source>
        <strain evidence="1">Glfc:IPQL:Cfum</strain>
    </source>
</reference>
<proteinExistence type="predicted"/>
<dbReference type="EMBL" id="CM046109">
    <property type="protein sequence ID" value="KAI8442284.1"/>
    <property type="molecule type" value="Genomic_DNA"/>
</dbReference>
<accession>A0ACC0L0Z9</accession>
<keyword evidence="2" id="KW-1185">Reference proteome</keyword>
<name>A0ACC0L0Z9_CHOFU</name>
<gene>
    <name evidence="1" type="ORF">MSG28_005840</name>
</gene>
<sequence>MLIKNLVIVLVTLNSVFADDDQVYMTAENQFGLEEYKDLLSKTFSENVGKEFAVSGEADSDIRSGKLLWSHPQSPLIEFVRKSVAENYVPKNAGDLFDFLRDSFPLPGGLKSPLPEYDFVIVGAGSAGCALAARLTEDRNTTVLVLEAGKPEMILTDIPALAPYFQSTDYSWQYYMEREPGVCMGMENERCFWPRGKAVGGTSVINYMIYTRGRPQDWDRIAADGNYGWSYNEVLEYYKKSERAYLKGFEKNPYRSQDGELPVEFVPVKTRLLKAFLDAGEILGHPTVDYNAPDGFGFGKVQVTISNGHRQSAAKVFLHPHKRRRNLHVLPQSTVTKVLIDSLTNTAYGVEYARNKLRFSVRARKEVILSAGPIASPQLLMLSGIGPKEHLSQVGVPLIKELPVGRTLYDHICFPGIIFELNDTGISFSEQGATEISSIAQWFRTGDSSLASPGAVEGIGYIKTPVSDDPDLVPDIELISIGGSILSDGGSGGSKAVRKGMRLKEKVFDGALGSIDAKDTWSAFPLLLHPKSFGFLELKDNNPFSHPRMHGRYLSDEGGRDAAAFVAAVRHVQALAATAPFQRLGARLHRAQYPACRALPFDSDAYWECAVRTLTATLHHQIATCRMGPAGDPQAVVDPRLRVHGLRNLRVVDSSITTSTTSEHHQTATCKMGPESDPDAVVDNELKVDVFEEFGIVDDYAVPMVCNEPHCQNAVRERRSKNSVRSRVVEVMLNTTMYPLNPAERDIFSFMRDQYELPKGFKGPLAEYDFIVVGAGSAGSVLASRLSEGRRASVLLLEAGRGESLLTDVPILAPLFQQTDYTWQYLMEYQPGVCMDNISNQVMSGASKECVLVKHDKYRKACVVLQFSSVIKSESHHKSYEDVLQYYMKSERANLRGLKNSPWHGRTGELAVEDVPFSYIQATMNRGRRHSSAKAFLHNVKKRKSLHILTSCRVTKVIIDPATKTALGVQFIRNGLVYEIRAKKEVILSAGPIESPHLLMLSGVGPREQLDSVGIPVIHNLPVGQTLYDHISYPGLAFKLNTTRLTLVEKKIATVENILQFTQYGDGPMSSLAGVETIGYIKTNVSDEIGDFPDIELLGSCAALPSDEGHIVAKGIHLTDWLYDAVYKPIENIESFTVLFMLLHPKSKGYLELRSKNPLDDVKMYGNYLTHQQDVDTMIAAIRYIQKMVATSYFQKYGAILDDTKFPNCRQYDFDSDAYWECAVRTMTATLHHQISTCKMGPNTDSSAVVDPELRVYGVNNLRVVDSSVIPRTIAAHTNAPAIMIGEKGADMIRNRWKF</sequence>
<evidence type="ECO:0000313" key="2">
    <source>
        <dbReference type="Proteomes" id="UP001064048"/>
    </source>
</evidence>
<evidence type="ECO:0000313" key="1">
    <source>
        <dbReference type="EMBL" id="KAI8442284.1"/>
    </source>
</evidence>
<comment type="caution">
    <text evidence="1">The sequence shown here is derived from an EMBL/GenBank/DDBJ whole genome shotgun (WGS) entry which is preliminary data.</text>
</comment>
<protein>
    <submittedName>
        <fullName evidence="1">Uncharacterized protein</fullName>
    </submittedName>
</protein>